<protein>
    <submittedName>
        <fullName evidence="7">Uncharacterized protein</fullName>
    </submittedName>
</protein>
<dbReference type="InterPro" id="IPR036028">
    <property type="entry name" value="SH3-like_dom_sf"/>
</dbReference>
<feature type="domain" description="WW" evidence="6">
    <location>
        <begin position="1430"/>
        <end position="1458"/>
    </location>
</feature>
<feature type="compositionally biased region" description="Acidic residues" evidence="4">
    <location>
        <begin position="785"/>
        <end position="794"/>
    </location>
</feature>
<feature type="region of interest" description="Disordered" evidence="4">
    <location>
        <begin position="1066"/>
        <end position="1132"/>
    </location>
</feature>
<feature type="region of interest" description="Disordered" evidence="4">
    <location>
        <begin position="657"/>
        <end position="679"/>
    </location>
</feature>
<dbReference type="SMART" id="SM00326">
    <property type="entry name" value="SH3"/>
    <property type="match status" value="1"/>
</dbReference>
<comment type="caution">
    <text evidence="7">The sequence shown here is derived from an EMBL/GenBank/DDBJ whole genome shotgun (WGS) entry which is preliminary data.</text>
</comment>
<feature type="domain" description="SH3" evidence="5">
    <location>
        <begin position="1227"/>
        <end position="1287"/>
    </location>
</feature>
<keyword evidence="8" id="KW-1185">Reference proteome</keyword>
<keyword evidence="3" id="KW-0175">Coiled coil</keyword>
<dbReference type="CDD" id="cd06503">
    <property type="entry name" value="ATP-synt_Fo_b"/>
    <property type="match status" value="1"/>
</dbReference>
<dbReference type="PROSITE" id="PS50002">
    <property type="entry name" value="SH3"/>
    <property type="match status" value="1"/>
</dbReference>
<dbReference type="Gene3D" id="2.30.30.40">
    <property type="entry name" value="SH3 Domains"/>
    <property type="match status" value="1"/>
</dbReference>
<feature type="region of interest" description="Disordered" evidence="4">
    <location>
        <begin position="392"/>
        <end position="532"/>
    </location>
</feature>
<accession>A0ABD3NLM0</accession>
<evidence type="ECO:0000256" key="2">
    <source>
        <dbReference type="PROSITE-ProRule" id="PRU00192"/>
    </source>
</evidence>
<feature type="compositionally biased region" description="Basic and acidic residues" evidence="4">
    <location>
        <begin position="755"/>
        <end position="784"/>
    </location>
</feature>
<feature type="compositionally biased region" description="Polar residues" evidence="4">
    <location>
        <begin position="1647"/>
        <end position="1660"/>
    </location>
</feature>
<dbReference type="SUPFAM" id="SSF50044">
    <property type="entry name" value="SH3-domain"/>
    <property type="match status" value="1"/>
</dbReference>
<feature type="compositionally biased region" description="Basic and acidic residues" evidence="4">
    <location>
        <begin position="1661"/>
        <end position="1681"/>
    </location>
</feature>
<feature type="compositionally biased region" description="Polar residues" evidence="4">
    <location>
        <begin position="155"/>
        <end position="167"/>
    </location>
</feature>
<feature type="region of interest" description="Disordered" evidence="4">
    <location>
        <begin position="1605"/>
        <end position="1689"/>
    </location>
</feature>
<dbReference type="EMBL" id="JALLPJ020001081">
    <property type="protein sequence ID" value="KAL3776778.1"/>
    <property type="molecule type" value="Genomic_DNA"/>
</dbReference>
<dbReference type="SUPFAM" id="SSF51045">
    <property type="entry name" value="WW domain"/>
    <property type="match status" value="2"/>
</dbReference>
<feature type="compositionally biased region" description="Polar residues" evidence="4">
    <location>
        <begin position="1606"/>
        <end position="1634"/>
    </location>
</feature>
<feature type="region of interest" description="Disordered" evidence="4">
    <location>
        <begin position="562"/>
        <end position="644"/>
    </location>
</feature>
<feature type="compositionally biased region" description="Basic and acidic residues" evidence="4">
    <location>
        <begin position="459"/>
        <end position="473"/>
    </location>
</feature>
<dbReference type="PROSITE" id="PS50020">
    <property type="entry name" value="WW_DOMAIN_2"/>
    <property type="match status" value="2"/>
</dbReference>
<evidence type="ECO:0000256" key="4">
    <source>
        <dbReference type="SAM" id="MobiDB-lite"/>
    </source>
</evidence>
<feature type="region of interest" description="Disordered" evidence="4">
    <location>
        <begin position="1324"/>
        <end position="1370"/>
    </location>
</feature>
<dbReference type="Gene3D" id="2.20.70.10">
    <property type="match status" value="2"/>
</dbReference>
<feature type="region of interest" description="Disordered" evidence="4">
    <location>
        <begin position="148"/>
        <end position="184"/>
    </location>
</feature>
<feature type="compositionally biased region" description="Polar residues" evidence="4">
    <location>
        <begin position="114"/>
        <end position="130"/>
    </location>
</feature>
<feature type="compositionally biased region" description="Low complexity" evidence="4">
    <location>
        <begin position="1109"/>
        <end position="1118"/>
    </location>
</feature>
<evidence type="ECO:0000259" key="5">
    <source>
        <dbReference type="PROSITE" id="PS50002"/>
    </source>
</evidence>
<dbReference type="PROSITE" id="PS01159">
    <property type="entry name" value="WW_DOMAIN_1"/>
    <property type="match status" value="1"/>
</dbReference>
<feature type="compositionally biased region" description="Basic and acidic residues" evidence="4">
    <location>
        <begin position="91"/>
        <end position="103"/>
    </location>
</feature>
<evidence type="ECO:0000256" key="3">
    <source>
        <dbReference type="SAM" id="Coils"/>
    </source>
</evidence>
<feature type="region of interest" description="Disordered" evidence="4">
    <location>
        <begin position="283"/>
        <end position="308"/>
    </location>
</feature>
<feature type="compositionally biased region" description="Polar residues" evidence="4">
    <location>
        <begin position="1531"/>
        <end position="1546"/>
    </location>
</feature>
<dbReference type="Pfam" id="PF00397">
    <property type="entry name" value="WW"/>
    <property type="match status" value="2"/>
</dbReference>
<evidence type="ECO:0000313" key="8">
    <source>
        <dbReference type="Proteomes" id="UP001530400"/>
    </source>
</evidence>
<feature type="region of interest" description="Disordered" evidence="4">
    <location>
        <begin position="724"/>
        <end position="817"/>
    </location>
</feature>
<feature type="compositionally biased region" description="Basic and acidic residues" evidence="4">
    <location>
        <begin position="619"/>
        <end position="644"/>
    </location>
</feature>
<feature type="compositionally biased region" description="Basic residues" evidence="4">
    <location>
        <begin position="48"/>
        <end position="64"/>
    </location>
</feature>
<feature type="region of interest" description="Disordered" evidence="4">
    <location>
        <begin position="1389"/>
        <end position="1479"/>
    </location>
</feature>
<evidence type="ECO:0000256" key="1">
    <source>
        <dbReference type="ARBA" id="ARBA00022443"/>
    </source>
</evidence>
<dbReference type="InterPro" id="IPR001452">
    <property type="entry name" value="SH3_domain"/>
</dbReference>
<dbReference type="Proteomes" id="UP001530400">
    <property type="component" value="Unassembled WGS sequence"/>
</dbReference>
<name>A0ABD3NLM0_9STRA</name>
<feature type="compositionally biased region" description="Polar residues" evidence="4">
    <location>
        <begin position="579"/>
        <end position="607"/>
    </location>
</feature>
<dbReference type="CDD" id="cd00201">
    <property type="entry name" value="WW"/>
    <property type="match status" value="2"/>
</dbReference>
<sequence>MTPKDNDGPSDEEVSATSNSLIDHSHRPKKQPLLDNNKSSPYPPPRSSNHRRRSKSSNAKKSRHEGKIIEIGTSRPTHYESFPHRTSKSSYSRDDDSTDDSHSRRSHRYDKRQTTAAVGSSSRLSPTKQQIGKARQVLVHYHPQMGDEGYESTLLDHNNNNKSSSQRLGGAGGGGRHKPVQGMHSRSIDEVREEHYLNVSSGNDEQDNAATRQLRRRMYRLALERTVSMDEKRRKMLCAEEDVGGSIINRDSTVTGVGRDSRKVHPTKNEFDTKIYTLPTNSKMDTMHHSHASTSSSQLLPPPPPSSTPSYRAIVSNLISQNEPEKLSQLDRVMVKYEGREEELIAKLDLRYRKKKKRGVGQVDRSVGGGNIGGGGSVGQSEVCGSIGQSEVSVEKSESIVERSQENTAVEHKTREEAAIVGQDSPKKDRSAIQMMQSWDRKHTETSEEEEAAAVTKSDPSEHRPSIPNEEHLLLGVSARTSSTRTELHSNMEKDVIDDEGRLPKVPERDTLDSTPKRTVEKVSTPRYSPAYNDDISLITMETKGTFSRNRVVDGEREGYSSYAEMMRRPPASIIVDGSGSSPKGNDNSPASNANSEEYSPKKQQQRGFAPPKIQRLIPEYEKPSNDEKAKAAEAAEEAAAKLDSVEARILARRKLREEQARTNSEEEGQPQSSLENGIMVREENSTMAFDEEESFVGKSKKGEEGPMVNLVIDNSFSLIDSEEANRQSGLDGDEENGLDTTVVRDNTADGVDGEVPKKSIDGPEVERKSVVESEKPPKVKSMLDEDLPLDELNDSIQVGAGHDTNNGERPLDETNDTENSYLTCIQSPRDATSKKDASNIMSSMDVQDDIADKREEEEVAAASRDAEIQLKAMEDEIARLIAEKESRFAAEKAVALKKAEEALEAERRARLKAEQELERLKAEAEERLKIVTTLNEQDQSKQEVAADVESIVDIAQNLIKSQPGEAINAREVESSVPLDQDAEELPVSAERAVELSNMSLDADVPLMPVSSMDMETKQELMSMIAEMEQRSMPMADAPPTYVESENEALNDSVDIVEQMRSVWALDDDEAEEDQHVKYAATSDEESDYENAHVAEPSAEFVQDDDGNDSNNSDEQSSYLPGSLHSSPERSATATPMLENFPAMTMPPGLLQMPLLPNNDLPSSAAGMPLLSKNDHDIPSMYMPHRQTSAAQILDTAEPPPVQAEAAAVKPDFLKKPSVFDDEEEGEANIHHVAKVTFDGNPAKGQLSFTSGTEVLAHSNQRGEWWLGRCGGRTGWFPASAVVPASEYLKSLGPALGVHKSDEESIDDVDLEFPKLSQEELQETYDLIRSPSGEDESPRRPARDLSNTKPDPNEDSDTAEPQSEPFVNGQSNVRSAYDSMLDEYDSMLAPAATEQPTTKDDPSLNATAQTKQPKLNTTTSSEEKKPKRIWRSANDPNTGLTYYYNVKTRETTWEKPDDFVEKPPAKPQPPVEPTNETEVEVGIKEAVAKEPSKGSRMFLGLFSKSTTKKNDTRSRSVTPTNVSLPKYRPSSPKSTDATHTSKQRSVNAAETEANATNQLVSNLNNNWEVDDVSSVSSEGTSNSIFSAKKVKKVLGKVGSKIAGKMSNPTNASYGALNDSYSQKKSAQVVNNSVDKSVDAGDDVKEPATSSALQVDATQVESRPEKKQVAHDNNEVKPASDKKKSRWRSAIDSQTGRTYYFHKDTQETVWEKPSNF</sequence>
<evidence type="ECO:0000259" key="6">
    <source>
        <dbReference type="PROSITE" id="PS50020"/>
    </source>
</evidence>
<organism evidence="7 8">
    <name type="scientific">Cyclotella atomus</name>
    <dbReference type="NCBI Taxonomy" id="382360"/>
    <lineage>
        <taxon>Eukaryota</taxon>
        <taxon>Sar</taxon>
        <taxon>Stramenopiles</taxon>
        <taxon>Ochrophyta</taxon>
        <taxon>Bacillariophyta</taxon>
        <taxon>Coscinodiscophyceae</taxon>
        <taxon>Thalassiosirophycidae</taxon>
        <taxon>Stephanodiscales</taxon>
        <taxon>Stephanodiscaceae</taxon>
        <taxon>Cyclotella</taxon>
    </lineage>
</organism>
<keyword evidence="1 2" id="KW-0728">SH3 domain</keyword>
<feature type="compositionally biased region" description="Polar residues" evidence="4">
    <location>
        <begin position="1404"/>
        <end position="1420"/>
    </location>
</feature>
<feature type="compositionally biased region" description="Low complexity" evidence="4">
    <location>
        <begin position="1547"/>
        <end position="1557"/>
    </location>
</feature>
<feature type="compositionally biased region" description="Basic and acidic residues" evidence="4">
    <location>
        <begin position="393"/>
        <end position="418"/>
    </location>
</feature>
<dbReference type="SMART" id="SM00456">
    <property type="entry name" value="WW"/>
    <property type="match status" value="2"/>
</dbReference>
<feature type="compositionally biased region" description="Basic and acidic residues" evidence="4">
    <location>
        <begin position="1447"/>
        <end position="1464"/>
    </location>
</feature>
<dbReference type="Pfam" id="PF07653">
    <property type="entry name" value="SH3_2"/>
    <property type="match status" value="1"/>
</dbReference>
<feature type="compositionally biased region" description="Basic and acidic residues" evidence="4">
    <location>
        <begin position="1635"/>
        <end position="1645"/>
    </location>
</feature>
<evidence type="ECO:0000313" key="7">
    <source>
        <dbReference type="EMBL" id="KAL3776778.1"/>
    </source>
</evidence>
<feature type="region of interest" description="Disordered" evidence="4">
    <location>
        <begin position="1"/>
        <end position="132"/>
    </location>
</feature>
<dbReference type="InterPro" id="IPR001202">
    <property type="entry name" value="WW_dom"/>
</dbReference>
<proteinExistence type="predicted"/>
<feature type="compositionally biased region" description="Basic and acidic residues" evidence="4">
    <location>
        <begin position="486"/>
        <end position="521"/>
    </location>
</feature>
<feature type="domain" description="WW" evidence="6">
    <location>
        <begin position="1686"/>
        <end position="1714"/>
    </location>
</feature>
<feature type="coiled-coil region" evidence="3">
    <location>
        <begin position="857"/>
        <end position="938"/>
    </location>
</feature>
<dbReference type="InterPro" id="IPR036020">
    <property type="entry name" value="WW_dom_sf"/>
</dbReference>
<feature type="region of interest" description="Disordered" evidence="4">
    <location>
        <begin position="1492"/>
        <end position="1566"/>
    </location>
</feature>
<gene>
    <name evidence="7" type="ORF">ACHAWO_008423</name>
</gene>
<reference evidence="7 8" key="1">
    <citation type="submission" date="2024-10" db="EMBL/GenBank/DDBJ databases">
        <title>Updated reference genomes for cyclostephanoid diatoms.</title>
        <authorList>
            <person name="Roberts W.R."/>
            <person name="Alverson A.J."/>
        </authorList>
    </citation>
    <scope>NUCLEOTIDE SEQUENCE [LARGE SCALE GENOMIC DNA]</scope>
    <source>
        <strain evidence="7 8">AJA010-31</strain>
    </source>
</reference>